<dbReference type="InterPro" id="IPR003123">
    <property type="entry name" value="VPS9"/>
</dbReference>
<dbReference type="PANTHER" id="PTHR24170">
    <property type="entry name" value="ANKYRIN REPEAT DOMAIN-CONTAINING PROTEIN 27"/>
    <property type="match status" value="1"/>
</dbReference>
<name>A0AB34K6Z3_PRYPA</name>
<keyword evidence="4" id="KW-1185">Reference proteome</keyword>
<dbReference type="PANTHER" id="PTHR24170:SF3">
    <property type="entry name" value="CHROMOSOME UNDETERMINED SCAFFOLD_166, WHOLE GENOME SHOTGUN SEQUENCE"/>
    <property type="match status" value="1"/>
</dbReference>
<evidence type="ECO:0000313" key="4">
    <source>
        <dbReference type="Proteomes" id="UP001515480"/>
    </source>
</evidence>
<accession>A0AB34K6Z3</accession>
<organism evidence="3 4">
    <name type="scientific">Prymnesium parvum</name>
    <name type="common">Toxic golden alga</name>
    <dbReference type="NCBI Taxonomy" id="97485"/>
    <lineage>
        <taxon>Eukaryota</taxon>
        <taxon>Haptista</taxon>
        <taxon>Haptophyta</taxon>
        <taxon>Prymnesiophyceae</taxon>
        <taxon>Prymnesiales</taxon>
        <taxon>Prymnesiaceae</taxon>
        <taxon>Prymnesium</taxon>
    </lineage>
</organism>
<feature type="compositionally biased region" description="Basic and acidic residues" evidence="1">
    <location>
        <begin position="449"/>
        <end position="481"/>
    </location>
</feature>
<evidence type="ECO:0000259" key="2">
    <source>
        <dbReference type="PROSITE" id="PS51205"/>
    </source>
</evidence>
<feature type="region of interest" description="Disordered" evidence="1">
    <location>
        <begin position="1"/>
        <end position="21"/>
    </location>
</feature>
<comment type="caution">
    <text evidence="3">The sequence shown here is derived from an EMBL/GenBank/DDBJ whole genome shotgun (WGS) entry which is preliminary data.</text>
</comment>
<sequence>MHGSRAFRHLRGGSKGEPQDADKSIQLRITTFFTDVLQNELGGTDNTSPAGLDVDTVQWSPSGPRINFSTSTASWLSRVVASPADKSQVVYHLHSEILNGGSHPLRRVFESLVKLLSQLMLAAGASCTERSDAAAQVVRSAARGMESACSGLSRLVLQVLPPLQMALTEAYVVEVVRTSLFDRMDGVLRKLLTAAHGAENDEANEAVIALGRGLLPSHLGVSRPLWLESEAQPYATVVDLLRSLPLVATAEQKLSLVQDACIEIDACIRRHHPEVSAEGLDSSIALCADELIPILAYALVCAELNEMLIELRFIEAFWPAAEEHKLLGSAGYSLATFQSAIEVVRASRSNVDWAQFLSPNSATRTDMDARSPQPLVSDSNDDGAGVGCSARTQSAGRAAADPPLGKQHLHGRASSSSPAMAEAEAAPIADLESWAATVLDADEAFLSSNERKEMQKGELIDAIRQDEKEQSEKERNPDVRVRSSGACLDVEL</sequence>
<dbReference type="InterPro" id="IPR037191">
    <property type="entry name" value="VPS9_dom_sf"/>
</dbReference>
<dbReference type="InterPro" id="IPR051248">
    <property type="entry name" value="UPF0507/Ank_repeat_27"/>
</dbReference>
<gene>
    <name evidence="3" type="ORF">AB1Y20_000977</name>
</gene>
<dbReference type="PROSITE" id="PS51205">
    <property type="entry name" value="VPS9"/>
    <property type="match status" value="1"/>
</dbReference>
<dbReference type="SUPFAM" id="SSF109993">
    <property type="entry name" value="VPS9 domain"/>
    <property type="match status" value="1"/>
</dbReference>
<feature type="compositionally biased region" description="Low complexity" evidence="1">
    <location>
        <begin position="413"/>
        <end position="424"/>
    </location>
</feature>
<dbReference type="Gene3D" id="1.20.1050.80">
    <property type="entry name" value="VPS9 domain"/>
    <property type="match status" value="1"/>
</dbReference>
<dbReference type="Pfam" id="PF02204">
    <property type="entry name" value="VPS9"/>
    <property type="match status" value="1"/>
</dbReference>
<protein>
    <recommendedName>
        <fullName evidence="2">VPS9 domain-containing protein</fullName>
    </recommendedName>
</protein>
<proteinExistence type="predicted"/>
<feature type="compositionally biased region" description="Basic residues" evidence="1">
    <location>
        <begin position="1"/>
        <end position="12"/>
    </location>
</feature>
<dbReference type="Proteomes" id="UP001515480">
    <property type="component" value="Unassembled WGS sequence"/>
</dbReference>
<reference evidence="3 4" key="1">
    <citation type="journal article" date="2024" name="Science">
        <title>Giant polyketide synthase enzymes in the biosynthesis of giant marine polyether toxins.</title>
        <authorList>
            <person name="Fallon T.R."/>
            <person name="Shende V.V."/>
            <person name="Wierzbicki I.H."/>
            <person name="Pendleton A.L."/>
            <person name="Watervoot N.F."/>
            <person name="Auber R.P."/>
            <person name="Gonzalez D.J."/>
            <person name="Wisecaver J.H."/>
            <person name="Moore B.S."/>
        </authorList>
    </citation>
    <scope>NUCLEOTIDE SEQUENCE [LARGE SCALE GENOMIC DNA]</scope>
    <source>
        <strain evidence="3 4">12B1</strain>
    </source>
</reference>
<feature type="domain" description="VPS9" evidence="2">
    <location>
        <begin position="198"/>
        <end position="353"/>
    </location>
</feature>
<dbReference type="EMBL" id="JBGBPQ010000001">
    <property type="protein sequence ID" value="KAL1530055.1"/>
    <property type="molecule type" value="Genomic_DNA"/>
</dbReference>
<evidence type="ECO:0000256" key="1">
    <source>
        <dbReference type="SAM" id="MobiDB-lite"/>
    </source>
</evidence>
<feature type="region of interest" description="Disordered" evidence="1">
    <location>
        <begin position="446"/>
        <end position="492"/>
    </location>
</feature>
<evidence type="ECO:0000313" key="3">
    <source>
        <dbReference type="EMBL" id="KAL1530055.1"/>
    </source>
</evidence>
<feature type="region of interest" description="Disordered" evidence="1">
    <location>
        <begin position="362"/>
        <end position="424"/>
    </location>
</feature>
<dbReference type="AlphaFoldDB" id="A0AB34K6Z3"/>